<dbReference type="InterPro" id="IPR037523">
    <property type="entry name" value="VOC_core"/>
</dbReference>
<dbReference type="SUPFAM" id="SSF54593">
    <property type="entry name" value="Glyoxalase/Bleomycin resistance protein/Dihydroxybiphenyl dioxygenase"/>
    <property type="match status" value="1"/>
</dbReference>
<organism evidence="2 3">
    <name type="scientific">Alginatibacterium sediminis</name>
    <dbReference type="NCBI Taxonomy" id="2164068"/>
    <lineage>
        <taxon>Bacteria</taxon>
        <taxon>Pseudomonadati</taxon>
        <taxon>Pseudomonadota</taxon>
        <taxon>Gammaproteobacteria</taxon>
        <taxon>Alteromonadales</taxon>
        <taxon>Alteromonadaceae</taxon>
        <taxon>Alginatibacterium</taxon>
    </lineage>
</organism>
<dbReference type="CDD" id="cd07247">
    <property type="entry name" value="SgaA_N_like"/>
    <property type="match status" value="1"/>
</dbReference>
<proteinExistence type="predicted"/>
<protein>
    <submittedName>
        <fullName evidence="2">VOC family protein</fullName>
    </submittedName>
</protein>
<dbReference type="OrthoDB" id="9792323at2"/>
<dbReference type="InterPro" id="IPR004360">
    <property type="entry name" value="Glyas_Fos-R_dOase_dom"/>
</dbReference>
<sequence length="119" mass="13296">MHQDKSINYLEFASKDLDKTKAFFHTVFNWIFTDYGPEYTAFKSTTMEGGFYAAEVSSTTATGACLVVFYAKSLLETQQAIVTAGGIISQEIFSFPGGFRFHFIDPTGNEFAVWSEQQA</sequence>
<dbReference type="RefSeq" id="WP_120355697.1">
    <property type="nucleotide sequence ID" value="NZ_RAQO01000008.1"/>
</dbReference>
<accession>A0A420E866</accession>
<dbReference type="PANTHER" id="PTHR33993:SF1">
    <property type="entry name" value="GLYOXALASE FAMILY PROTEIN"/>
    <property type="match status" value="1"/>
</dbReference>
<dbReference type="PANTHER" id="PTHR33993">
    <property type="entry name" value="GLYOXALASE-RELATED"/>
    <property type="match status" value="1"/>
</dbReference>
<dbReference type="AlphaFoldDB" id="A0A420E866"/>
<dbReference type="Proteomes" id="UP000286482">
    <property type="component" value="Unassembled WGS sequence"/>
</dbReference>
<dbReference type="Pfam" id="PF00903">
    <property type="entry name" value="Glyoxalase"/>
    <property type="match status" value="1"/>
</dbReference>
<dbReference type="Gene3D" id="3.10.180.10">
    <property type="entry name" value="2,3-Dihydroxybiphenyl 1,2-Dioxygenase, domain 1"/>
    <property type="match status" value="1"/>
</dbReference>
<keyword evidence="3" id="KW-1185">Reference proteome</keyword>
<dbReference type="PROSITE" id="PS51819">
    <property type="entry name" value="VOC"/>
    <property type="match status" value="1"/>
</dbReference>
<evidence type="ECO:0000313" key="3">
    <source>
        <dbReference type="Proteomes" id="UP000286482"/>
    </source>
</evidence>
<evidence type="ECO:0000259" key="1">
    <source>
        <dbReference type="PROSITE" id="PS51819"/>
    </source>
</evidence>
<gene>
    <name evidence="2" type="ORF">DBZ36_14585</name>
</gene>
<evidence type="ECO:0000313" key="2">
    <source>
        <dbReference type="EMBL" id="RKF15611.1"/>
    </source>
</evidence>
<name>A0A420E866_9ALTE</name>
<reference evidence="2 3" key="1">
    <citation type="submission" date="2018-09" db="EMBL/GenBank/DDBJ databases">
        <authorList>
            <person name="Wang Z."/>
        </authorList>
    </citation>
    <scope>NUCLEOTIDE SEQUENCE [LARGE SCALE GENOMIC DNA]</scope>
    <source>
        <strain evidence="2 3">ALS 81</strain>
    </source>
</reference>
<comment type="caution">
    <text evidence="2">The sequence shown here is derived from an EMBL/GenBank/DDBJ whole genome shotgun (WGS) entry which is preliminary data.</text>
</comment>
<feature type="domain" description="VOC" evidence="1">
    <location>
        <begin position="6"/>
        <end position="116"/>
    </location>
</feature>
<dbReference type="InterPro" id="IPR052164">
    <property type="entry name" value="Anthracycline_SecMetBiosynth"/>
</dbReference>
<dbReference type="EMBL" id="RAQO01000008">
    <property type="protein sequence ID" value="RKF15611.1"/>
    <property type="molecule type" value="Genomic_DNA"/>
</dbReference>
<dbReference type="InterPro" id="IPR029068">
    <property type="entry name" value="Glyas_Bleomycin-R_OHBP_Dase"/>
</dbReference>